<feature type="region of interest" description="Disordered" evidence="3">
    <location>
        <begin position="17"/>
        <end position="43"/>
    </location>
</feature>
<feature type="domain" description="Transketolase-like pyrimidine-binding" evidence="4">
    <location>
        <begin position="136"/>
        <end position="257"/>
    </location>
</feature>
<name>X0X4B8_9ZZZZ</name>
<dbReference type="EMBL" id="BARS01036868">
    <property type="protein sequence ID" value="GAG19851.1"/>
    <property type="molecule type" value="Genomic_DNA"/>
</dbReference>
<organism evidence="5">
    <name type="scientific">marine sediment metagenome</name>
    <dbReference type="NCBI Taxonomy" id="412755"/>
    <lineage>
        <taxon>unclassified sequences</taxon>
        <taxon>metagenomes</taxon>
        <taxon>ecological metagenomes</taxon>
    </lineage>
</organism>
<dbReference type="SMART" id="SM00861">
    <property type="entry name" value="Transket_pyr"/>
    <property type="match status" value="1"/>
</dbReference>
<evidence type="ECO:0000313" key="5">
    <source>
        <dbReference type="EMBL" id="GAG19851.1"/>
    </source>
</evidence>
<keyword evidence="2" id="KW-0560">Oxidoreductase</keyword>
<evidence type="ECO:0000259" key="4">
    <source>
        <dbReference type="SMART" id="SM00861"/>
    </source>
</evidence>
<evidence type="ECO:0000256" key="2">
    <source>
        <dbReference type="ARBA" id="ARBA00023002"/>
    </source>
</evidence>
<dbReference type="GO" id="GO:0009083">
    <property type="term" value="P:branched-chain amino acid catabolic process"/>
    <property type="evidence" value="ECO:0007669"/>
    <property type="project" value="TreeGrafter"/>
</dbReference>
<dbReference type="PANTHER" id="PTHR42980:SF1">
    <property type="entry name" value="2-OXOISOVALERATE DEHYDROGENASE SUBUNIT BETA, MITOCHONDRIAL"/>
    <property type="match status" value="1"/>
</dbReference>
<dbReference type="InterPro" id="IPR029061">
    <property type="entry name" value="THDP-binding"/>
</dbReference>
<dbReference type="GO" id="GO:0007584">
    <property type="term" value="P:response to nutrient"/>
    <property type="evidence" value="ECO:0007669"/>
    <property type="project" value="TreeGrafter"/>
</dbReference>
<dbReference type="Pfam" id="PF02779">
    <property type="entry name" value="Transket_pyr"/>
    <property type="match status" value="1"/>
</dbReference>
<comment type="caution">
    <text evidence="5">The sequence shown here is derived from an EMBL/GenBank/DDBJ whole genome shotgun (WGS) entry which is preliminary data.</text>
</comment>
<protein>
    <recommendedName>
        <fullName evidence="4">Transketolase-like pyrimidine-binding domain-containing protein</fullName>
    </recommendedName>
</protein>
<comment type="cofactor">
    <cofactor evidence="1">
        <name>thiamine diphosphate</name>
        <dbReference type="ChEBI" id="CHEBI:58937"/>
    </cofactor>
</comment>
<dbReference type="Gene3D" id="3.40.50.970">
    <property type="match status" value="2"/>
</dbReference>
<dbReference type="InterPro" id="IPR005475">
    <property type="entry name" value="Transketolase-like_Pyr-bd"/>
</dbReference>
<dbReference type="SUPFAM" id="SSF52518">
    <property type="entry name" value="Thiamin diphosphate-binding fold (THDP-binding)"/>
    <property type="match status" value="2"/>
</dbReference>
<accession>X0X4B8</accession>
<dbReference type="InterPro" id="IPR001017">
    <property type="entry name" value="DH_E1"/>
</dbReference>
<sequence length="257" mass="28342">MRHVREGNGPALVRLTVPRLSGHSGQDTQKYKSEEQIKSERARDPLPRLKEFVIEKNLMTEAEWTDTAQRAHDEVLAALAVVRQRPQPDPARIQRFVFSETGTNGQPELQQQGGLWPLGHEFPASSTEPRSESERINMLTAIRRTLDVELAGNPKLVVFGEDVGPKGGVHAATMGLQDKYGAGRVFDTSLSEEGIIGRAVGMAAAGLMPVPEIQFRKYADPAEEQLNDCGTMRWRTANRFAAPMVVRIPGGFFKAGD</sequence>
<dbReference type="AlphaFoldDB" id="X0X4B8"/>
<evidence type="ECO:0000256" key="1">
    <source>
        <dbReference type="ARBA" id="ARBA00001964"/>
    </source>
</evidence>
<reference evidence="5" key="1">
    <citation type="journal article" date="2014" name="Front. Microbiol.">
        <title>High frequency of phylogenetically diverse reductive dehalogenase-homologous genes in deep subseafloor sedimentary metagenomes.</title>
        <authorList>
            <person name="Kawai M."/>
            <person name="Futagami T."/>
            <person name="Toyoda A."/>
            <person name="Takaki Y."/>
            <person name="Nishi S."/>
            <person name="Hori S."/>
            <person name="Arai W."/>
            <person name="Tsubouchi T."/>
            <person name="Morono Y."/>
            <person name="Uchiyama I."/>
            <person name="Ito T."/>
            <person name="Fujiyama A."/>
            <person name="Inagaki F."/>
            <person name="Takami H."/>
        </authorList>
    </citation>
    <scope>NUCLEOTIDE SEQUENCE</scope>
    <source>
        <strain evidence="5">Expedition CK06-06</strain>
    </source>
</reference>
<dbReference type="Pfam" id="PF00676">
    <property type="entry name" value="E1_dh"/>
    <property type="match status" value="1"/>
</dbReference>
<gene>
    <name evidence="5" type="ORF">S01H1_56610</name>
</gene>
<feature type="non-terminal residue" evidence="5">
    <location>
        <position position="257"/>
    </location>
</feature>
<dbReference type="GO" id="GO:0016624">
    <property type="term" value="F:oxidoreductase activity, acting on the aldehyde or oxo group of donors, disulfide as acceptor"/>
    <property type="evidence" value="ECO:0007669"/>
    <property type="project" value="InterPro"/>
</dbReference>
<evidence type="ECO:0000256" key="3">
    <source>
        <dbReference type="SAM" id="MobiDB-lite"/>
    </source>
</evidence>
<dbReference type="PANTHER" id="PTHR42980">
    <property type="entry name" value="2-OXOISOVALERATE DEHYDROGENASE SUBUNIT BETA-RELATED"/>
    <property type="match status" value="1"/>
</dbReference>
<proteinExistence type="predicted"/>
<feature type="compositionally biased region" description="Basic and acidic residues" evidence="3">
    <location>
        <begin position="29"/>
        <end position="43"/>
    </location>
</feature>